<proteinExistence type="inferred from homology"/>
<gene>
    <name evidence="6" type="ORF">C5615_37655</name>
</gene>
<dbReference type="AlphaFoldDB" id="A0A2S8HYA9"/>
<evidence type="ECO:0000256" key="5">
    <source>
        <dbReference type="ARBA" id="ARBA00023002"/>
    </source>
</evidence>
<evidence type="ECO:0000256" key="4">
    <source>
        <dbReference type="ARBA" id="ARBA00022857"/>
    </source>
</evidence>
<dbReference type="PIRSF" id="PIRSF000332">
    <property type="entry name" value="FMO"/>
    <property type="match status" value="1"/>
</dbReference>
<keyword evidence="5" id="KW-0560">Oxidoreductase</keyword>
<dbReference type="GO" id="GO:0004499">
    <property type="term" value="F:N,N-dimethylaniline monooxygenase activity"/>
    <property type="evidence" value="ECO:0007669"/>
    <property type="project" value="InterPro"/>
</dbReference>
<dbReference type="Gene3D" id="3.50.50.60">
    <property type="entry name" value="FAD/NAD(P)-binding domain"/>
    <property type="match status" value="1"/>
</dbReference>
<comment type="similarity">
    <text evidence="1">Belongs to the FMO family.</text>
</comment>
<evidence type="ECO:0000313" key="6">
    <source>
        <dbReference type="EMBL" id="PQP07540.1"/>
    </source>
</evidence>
<protein>
    <submittedName>
        <fullName evidence="6">Monooxygenase</fullName>
    </submittedName>
</protein>
<dbReference type="GO" id="GO:0050661">
    <property type="term" value="F:NADP binding"/>
    <property type="evidence" value="ECO:0007669"/>
    <property type="project" value="InterPro"/>
</dbReference>
<dbReference type="SUPFAM" id="SSF51905">
    <property type="entry name" value="FAD/NAD(P)-binding domain"/>
    <property type="match status" value="2"/>
</dbReference>
<dbReference type="InterPro" id="IPR050346">
    <property type="entry name" value="FMO-like"/>
</dbReference>
<keyword evidence="6" id="KW-0503">Monooxygenase</keyword>
<dbReference type="Proteomes" id="UP000238206">
    <property type="component" value="Unassembled WGS sequence"/>
</dbReference>
<evidence type="ECO:0000313" key="7">
    <source>
        <dbReference type="Proteomes" id="UP000238206"/>
    </source>
</evidence>
<evidence type="ECO:0000256" key="2">
    <source>
        <dbReference type="ARBA" id="ARBA00022630"/>
    </source>
</evidence>
<keyword evidence="2" id="KW-0285">Flavoprotein</keyword>
<reference evidence="6 7" key="1">
    <citation type="submission" date="2018-02" db="EMBL/GenBank/DDBJ databases">
        <title>Draft genome sequencing of Burkholderia cepacia Y14-15.</title>
        <authorList>
            <person name="Zheng B.-X."/>
        </authorList>
    </citation>
    <scope>NUCLEOTIDE SEQUENCE [LARGE SCALE GENOMIC DNA]</scope>
    <source>
        <strain evidence="6 7">Y14-15</strain>
    </source>
</reference>
<organism evidence="6 7">
    <name type="scientific">Burkholderia cepacia</name>
    <name type="common">Pseudomonas cepacia</name>
    <dbReference type="NCBI Taxonomy" id="292"/>
    <lineage>
        <taxon>Bacteria</taxon>
        <taxon>Pseudomonadati</taxon>
        <taxon>Pseudomonadota</taxon>
        <taxon>Betaproteobacteria</taxon>
        <taxon>Burkholderiales</taxon>
        <taxon>Burkholderiaceae</taxon>
        <taxon>Burkholderia</taxon>
        <taxon>Burkholderia cepacia complex</taxon>
    </lineage>
</organism>
<keyword evidence="4" id="KW-0521">NADP</keyword>
<dbReference type="GO" id="GO:0050660">
    <property type="term" value="F:flavin adenine dinucleotide binding"/>
    <property type="evidence" value="ECO:0007669"/>
    <property type="project" value="InterPro"/>
</dbReference>
<sequence length="439" mass="49491">MKPSNKVAIIGGGPTGIGIGRALNAGGVDFDIYEAEGDFGGVWNSEGECGRTYPSLHLISPKFNTQFPDFPMPKEYPEYPNHRLMLQYIRAFARDSELYEKTHFNASVVQLEPDGEGWNVTTKKGDSAHYALVIVCNGSQRIPYYPESYPGRFDGEVIHACNYKSSEQLRNKRVLVIGGGNSGCDIAVDAVYYAASIVHSTRRNYYYQPKFIFGKPTPQWMLELGGKFHNKEETLTYIEEVFRMAGFDGADYGLSRPDYPLDAAHPVMNSQILYHIGHGNIVPKGNVDYFSGNRVIFVDGSEVVVDLVIYATGYSRDFSFLRSGLLEWKDGIPDLFLHAMPRNLDNLMFMGFASASAGLGDGLKAQGRFSLNYVRAFLGRTRGLDQFIQAKQVDKPDLGQDYFIKSRRHLWETDLWKILAQMRKYSLLLEEGEYSTREE</sequence>
<comment type="caution">
    <text evidence="6">The sequence shown here is derived from an EMBL/GenBank/DDBJ whole genome shotgun (WGS) entry which is preliminary data.</text>
</comment>
<dbReference type="InterPro" id="IPR020946">
    <property type="entry name" value="Flavin_mOase-like"/>
</dbReference>
<dbReference type="Pfam" id="PF00743">
    <property type="entry name" value="FMO-like"/>
    <property type="match status" value="1"/>
</dbReference>
<evidence type="ECO:0000256" key="1">
    <source>
        <dbReference type="ARBA" id="ARBA00009183"/>
    </source>
</evidence>
<dbReference type="InterPro" id="IPR000960">
    <property type="entry name" value="Flavin_mOase"/>
</dbReference>
<keyword evidence="3" id="KW-0274">FAD</keyword>
<dbReference type="InterPro" id="IPR036188">
    <property type="entry name" value="FAD/NAD-bd_sf"/>
</dbReference>
<dbReference type="EMBL" id="PUIQ01000111">
    <property type="protein sequence ID" value="PQP07540.1"/>
    <property type="molecule type" value="Genomic_DNA"/>
</dbReference>
<accession>A0A2S8HYA9</accession>
<dbReference type="PRINTS" id="PR00370">
    <property type="entry name" value="FMOXYGENASE"/>
</dbReference>
<evidence type="ECO:0000256" key="3">
    <source>
        <dbReference type="ARBA" id="ARBA00022827"/>
    </source>
</evidence>
<dbReference type="PANTHER" id="PTHR23023">
    <property type="entry name" value="DIMETHYLANILINE MONOOXYGENASE"/>
    <property type="match status" value="1"/>
</dbReference>
<dbReference type="RefSeq" id="WP_105393885.1">
    <property type="nucleotide sequence ID" value="NZ_PUIQ01000111.1"/>
</dbReference>
<name>A0A2S8HYA9_BURCE</name>